<organism evidence="11 12">
    <name type="scientific">Bradyrhizobium macuxiense</name>
    <dbReference type="NCBI Taxonomy" id="1755647"/>
    <lineage>
        <taxon>Bacteria</taxon>
        <taxon>Pseudomonadati</taxon>
        <taxon>Pseudomonadota</taxon>
        <taxon>Alphaproteobacteria</taxon>
        <taxon>Hyphomicrobiales</taxon>
        <taxon>Nitrobacteraceae</taxon>
        <taxon>Bradyrhizobium</taxon>
    </lineage>
</organism>
<dbReference type="InterPro" id="IPR005893">
    <property type="entry name" value="PotA-like"/>
</dbReference>
<keyword evidence="5 8" id="KW-1278">Translocase</keyword>
<dbReference type="InterPro" id="IPR013611">
    <property type="entry name" value="Transp-assoc_OB_typ2"/>
</dbReference>
<evidence type="ECO:0000256" key="7">
    <source>
        <dbReference type="ARBA" id="ARBA00024722"/>
    </source>
</evidence>
<dbReference type="PANTHER" id="PTHR42781:SF4">
    <property type="entry name" value="SPERMIDINE_PUTRESCINE IMPORT ATP-BINDING PROTEIN POTA"/>
    <property type="match status" value="1"/>
</dbReference>
<evidence type="ECO:0000256" key="2">
    <source>
        <dbReference type="ARBA" id="ARBA00022475"/>
    </source>
</evidence>
<dbReference type="GO" id="GO:0005524">
    <property type="term" value="F:ATP binding"/>
    <property type="evidence" value="ECO:0007669"/>
    <property type="project" value="UniProtKB-KW"/>
</dbReference>
<comment type="subunit">
    <text evidence="8">The complex is composed of two ATP-binding proteins (PotA), two transmembrane proteins (PotB and PotC) and a solute-binding protein (PotD).</text>
</comment>
<accession>A0A560KV62</accession>
<dbReference type="GO" id="GO:0016887">
    <property type="term" value="F:ATP hydrolysis activity"/>
    <property type="evidence" value="ECO:0007669"/>
    <property type="project" value="InterPro"/>
</dbReference>
<keyword evidence="1 8" id="KW-0813">Transport</keyword>
<comment type="catalytic activity">
    <reaction evidence="8">
        <text>ATP + H2O + polyamine-[polyamine-binding protein]Side 1 = ADP + phosphate + polyamineSide 2 + [polyamine-binding protein]Side 1.</text>
        <dbReference type="EC" id="7.6.2.11"/>
    </reaction>
</comment>
<dbReference type="GO" id="GO:0015697">
    <property type="term" value="P:quaternary ammonium group transport"/>
    <property type="evidence" value="ECO:0007669"/>
    <property type="project" value="UniProtKB-ARBA"/>
</dbReference>
<comment type="caution">
    <text evidence="11">The sequence shown here is derived from an EMBL/GenBank/DDBJ whole genome shotgun (WGS) entry which is preliminary data.</text>
</comment>
<dbReference type="OrthoDB" id="9802264at2"/>
<dbReference type="AlphaFoldDB" id="A0A560KV62"/>
<dbReference type="Proteomes" id="UP000321304">
    <property type="component" value="Unassembled WGS sequence"/>
</dbReference>
<dbReference type="Pfam" id="PF00005">
    <property type="entry name" value="ABC_tran"/>
    <property type="match status" value="1"/>
</dbReference>
<dbReference type="SUPFAM" id="SSF50331">
    <property type="entry name" value="MOP-like"/>
    <property type="match status" value="1"/>
</dbReference>
<evidence type="ECO:0000256" key="3">
    <source>
        <dbReference type="ARBA" id="ARBA00022741"/>
    </source>
</evidence>
<keyword evidence="3 8" id="KW-0547">Nucleotide-binding</keyword>
<sequence>MSEPRGILDSPEEKSRGRGASVSLSDLEKSYAGVAAVAGVSLDIRSGEFLTLLGPSGSGKTTTLMMIAGFQAPTSGDITIDGASVVATPPYRRNIGMVFQNYALFPHLTVAENIGFPLKQRGVSKQERTRLVGEALELVHLPGYGGRYPDQLSGGQQQRVALARAIVFKPRLLLMDEPLGALDKQLRENLQLEMRRLHAELSITFILVTHDQDEALTMSDRIAVMNDGSVAQVGRPEDLYDRPCNRFVAGFIGESNFLPAAVRGVESDVVVAECDGVLMRAVSSVRPASGTKVTLATRPERLRFADRPVESGLGVNRMSVTVSEAVFAGERCRYLLKTEGGTSMVLKEASSAAVRRRAVGERVEIAWSVADTIVV</sequence>
<dbReference type="InterPro" id="IPR008995">
    <property type="entry name" value="Mo/tungstate-bd_C_term_dom"/>
</dbReference>
<dbReference type="Gene3D" id="2.40.50.100">
    <property type="match status" value="1"/>
</dbReference>
<gene>
    <name evidence="8" type="primary">potA</name>
    <name evidence="11" type="ORF">FBZ93_1356</name>
</gene>
<comment type="similarity">
    <text evidence="8">Belongs to the ABC transporter superfamily. Spermidine/putrescine importer (TC 3.A.1.11.1) family.</text>
</comment>
<dbReference type="InterPro" id="IPR003593">
    <property type="entry name" value="AAA+_ATPase"/>
</dbReference>
<keyword evidence="2 8" id="KW-1003">Cell membrane</keyword>
<protein>
    <recommendedName>
        <fullName evidence="8">Spermidine/putrescine import ATP-binding protein PotA</fullName>
        <ecNumber evidence="8">7.6.2.11</ecNumber>
    </recommendedName>
</protein>
<dbReference type="Gene3D" id="3.40.50.300">
    <property type="entry name" value="P-loop containing nucleotide triphosphate hydrolases"/>
    <property type="match status" value="1"/>
</dbReference>
<dbReference type="RefSeq" id="WP_146993210.1">
    <property type="nucleotide sequence ID" value="NZ_VITY01000035.1"/>
</dbReference>
<dbReference type="EC" id="7.6.2.11" evidence="8"/>
<evidence type="ECO:0000256" key="5">
    <source>
        <dbReference type="ARBA" id="ARBA00022967"/>
    </source>
</evidence>
<feature type="domain" description="ABC transporter" evidence="10">
    <location>
        <begin position="22"/>
        <end position="252"/>
    </location>
</feature>
<evidence type="ECO:0000313" key="12">
    <source>
        <dbReference type="Proteomes" id="UP000321304"/>
    </source>
</evidence>
<comment type="function">
    <text evidence="7">Involved in beta-(1--&gt;2)glucan export. Transmembrane domains (TMD) form a pore in the inner membrane and the ATP-binding domain (NBD) is responsible for energy generation.</text>
</comment>
<dbReference type="GO" id="GO:0015417">
    <property type="term" value="F:ABC-type polyamine transporter activity"/>
    <property type="evidence" value="ECO:0007669"/>
    <property type="project" value="UniProtKB-EC"/>
</dbReference>
<evidence type="ECO:0000313" key="11">
    <source>
        <dbReference type="EMBL" id="TWB85974.1"/>
    </source>
</evidence>
<keyword evidence="4 8" id="KW-0067">ATP-binding</keyword>
<dbReference type="SMART" id="SM00382">
    <property type="entry name" value="AAA"/>
    <property type="match status" value="1"/>
</dbReference>
<proteinExistence type="inferred from homology"/>
<dbReference type="PROSITE" id="PS00211">
    <property type="entry name" value="ABC_TRANSPORTER_1"/>
    <property type="match status" value="1"/>
</dbReference>
<dbReference type="PROSITE" id="PS50893">
    <property type="entry name" value="ABC_TRANSPORTER_2"/>
    <property type="match status" value="1"/>
</dbReference>
<evidence type="ECO:0000256" key="4">
    <source>
        <dbReference type="ARBA" id="ARBA00022840"/>
    </source>
</evidence>
<dbReference type="SUPFAM" id="SSF52540">
    <property type="entry name" value="P-loop containing nucleoside triphosphate hydrolases"/>
    <property type="match status" value="1"/>
</dbReference>
<dbReference type="InterPro" id="IPR050093">
    <property type="entry name" value="ABC_SmlMolc_Importer"/>
</dbReference>
<reference evidence="11 12" key="1">
    <citation type="submission" date="2019-06" db="EMBL/GenBank/DDBJ databases">
        <title>Genomic Encyclopedia of Type Strains, Phase IV (KMG-V): Genome sequencing to study the core and pangenomes of soil and plant-associated prokaryotes.</title>
        <authorList>
            <person name="Whitman W."/>
        </authorList>
    </citation>
    <scope>NUCLEOTIDE SEQUENCE [LARGE SCALE GENOMIC DNA]</scope>
    <source>
        <strain evidence="11 12">BR 10355</strain>
    </source>
</reference>
<evidence type="ECO:0000256" key="1">
    <source>
        <dbReference type="ARBA" id="ARBA00022448"/>
    </source>
</evidence>
<evidence type="ECO:0000259" key="10">
    <source>
        <dbReference type="PROSITE" id="PS50893"/>
    </source>
</evidence>
<comment type="function">
    <text evidence="8">Part of the ABC transporter complex PotABCD involved in spermidine/putrescine import. Responsible for energy coupling to the transport system.</text>
</comment>
<dbReference type="GO" id="GO:0043190">
    <property type="term" value="C:ATP-binding cassette (ABC) transporter complex"/>
    <property type="evidence" value="ECO:0007669"/>
    <property type="project" value="InterPro"/>
</dbReference>
<dbReference type="EMBL" id="VITY01000035">
    <property type="protein sequence ID" value="TWB85974.1"/>
    <property type="molecule type" value="Genomic_DNA"/>
</dbReference>
<dbReference type="Pfam" id="PF08402">
    <property type="entry name" value="TOBE_2"/>
    <property type="match status" value="1"/>
</dbReference>
<dbReference type="NCBIfam" id="TIGR01187">
    <property type="entry name" value="potA"/>
    <property type="match status" value="1"/>
</dbReference>
<feature type="region of interest" description="Disordered" evidence="9">
    <location>
        <begin position="1"/>
        <end position="22"/>
    </location>
</feature>
<evidence type="ECO:0000256" key="9">
    <source>
        <dbReference type="SAM" id="MobiDB-lite"/>
    </source>
</evidence>
<evidence type="ECO:0000256" key="6">
    <source>
        <dbReference type="ARBA" id="ARBA00023136"/>
    </source>
</evidence>
<evidence type="ECO:0000256" key="8">
    <source>
        <dbReference type="RuleBase" id="RU364083"/>
    </source>
</evidence>
<name>A0A560KV62_9BRAD</name>
<dbReference type="InterPro" id="IPR027417">
    <property type="entry name" value="P-loop_NTPase"/>
</dbReference>
<dbReference type="FunFam" id="3.40.50.300:FF:000425">
    <property type="entry name" value="Probable ABC transporter, ATP-binding subunit"/>
    <property type="match status" value="1"/>
</dbReference>
<dbReference type="PANTHER" id="PTHR42781">
    <property type="entry name" value="SPERMIDINE/PUTRESCINE IMPORT ATP-BINDING PROTEIN POTA"/>
    <property type="match status" value="1"/>
</dbReference>
<dbReference type="InterPro" id="IPR003439">
    <property type="entry name" value="ABC_transporter-like_ATP-bd"/>
</dbReference>
<dbReference type="InterPro" id="IPR017871">
    <property type="entry name" value="ABC_transporter-like_CS"/>
</dbReference>
<keyword evidence="6 8" id="KW-0472">Membrane</keyword>
<keyword evidence="12" id="KW-1185">Reference proteome</keyword>